<evidence type="ECO:0000256" key="2">
    <source>
        <dbReference type="ARBA" id="ARBA00022475"/>
    </source>
</evidence>
<keyword evidence="11" id="KW-1185">Reference proteome</keyword>
<reference evidence="10 11" key="1">
    <citation type="journal article" date="2014" name="BMC Genomics">
        <title>Comparative genome sequencing reveals chemotype-specific gene clusters in the toxigenic black mold Stachybotrys.</title>
        <authorList>
            <person name="Semeiks J."/>
            <person name="Borek D."/>
            <person name="Otwinowski Z."/>
            <person name="Grishin N.V."/>
        </authorList>
    </citation>
    <scope>NUCLEOTIDE SEQUENCE [LARGE SCALE GENOMIC DNA]</scope>
    <source>
        <strain evidence="10 11">IBT 40285</strain>
    </source>
</reference>
<feature type="non-terminal residue" evidence="10">
    <location>
        <position position="1"/>
    </location>
</feature>
<feature type="domain" description="Copper acquisition factor BIM1-like" evidence="9">
    <location>
        <begin position="12"/>
        <end position="171"/>
    </location>
</feature>
<gene>
    <name evidence="10" type="ORF">S40285_08454</name>
</gene>
<sequence length="229" mass="25181">FPLLLCAGLAKAHFVITYPGWRGNTLRLNETFPNGMQREALCGGLPVTQNRTAWPVDGPGAFAIQPGWYANNEYTEFFISIGLGPDPDDFSQQIHSFRVMGPTNDPFPDSFCLPQVNIPQEVRRAHGDFATIQIRQVHVSGNSAHNCADIYFTDDPSEMEEIDTTWCFNSTRIDVQPLRLVHTTRITSDESTMTSAETQQSSAARPLPESTTEPLATPTAGGSDEFTGA</sequence>
<dbReference type="Proteomes" id="UP000028524">
    <property type="component" value="Unassembled WGS sequence"/>
</dbReference>
<proteinExistence type="predicted"/>
<evidence type="ECO:0000256" key="6">
    <source>
        <dbReference type="ARBA" id="ARBA00023180"/>
    </source>
</evidence>
<dbReference type="InParanoid" id="A0A084QYJ8"/>
<organism evidence="10 11">
    <name type="scientific">Stachybotrys chlorohalonatus (strain IBT 40285)</name>
    <dbReference type="NCBI Taxonomy" id="1283841"/>
    <lineage>
        <taxon>Eukaryota</taxon>
        <taxon>Fungi</taxon>
        <taxon>Dikarya</taxon>
        <taxon>Ascomycota</taxon>
        <taxon>Pezizomycotina</taxon>
        <taxon>Sordariomycetes</taxon>
        <taxon>Hypocreomycetidae</taxon>
        <taxon>Hypocreales</taxon>
        <taxon>Stachybotryaceae</taxon>
        <taxon>Stachybotrys</taxon>
    </lineage>
</organism>
<evidence type="ECO:0000256" key="4">
    <source>
        <dbReference type="ARBA" id="ARBA00022729"/>
    </source>
</evidence>
<keyword evidence="3" id="KW-0336">GPI-anchor</keyword>
<dbReference type="PANTHER" id="PTHR34992:SF10">
    <property type="entry name" value="COPPER ACQUISITION FACTOR BIM1-LIKE DOMAIN-CONTAINING PROTEIN"/>
    <property type="match status" value="1"/>
</dbReference>
<dbReference type="OrthoDB" id="5333578at2759"/>
<dbReference type="Pfam" id="PF20238">
    <property type="entry name" value="BIM1-like_dom"/>
    <property type="match status" value="1"/>
</dbReference>
<dbReference type="GO" id="GO:0005886">
    <property type="term" value="C:plasma membrane"/>
    <property type="evidence" value="ECO:0007669"/>
    <property type="project" value="UniProtKB-SubCell"/>
</dbReference>
<protein>
    <recommendedName>
        <fullName evidence="9">Copper acquisition factor BIM1-like domain-containing protein</fullName>
    </recommendedName>
</protein>
<keyword evidence="2" id="KW-1003">Cell membrane</keyword>
<evidence type="ECO:0000256" key="5">
    <source>
        <dbReference type="ARBA" id="ARBA00023136"/>
    </source>
</evidence>
<feature type="compositionally biased region" description="Polar residues" evidence="8">
    <location>
        <begin position="187"/>
        <end position="214"/>
    </location>
</feature>
<feature type="non-terminal residue" evidence="10">
    <location>
        <position position="229"/>
    </location>
</feature>
<dbReference type="AlphaFoldDB" id="A0A084QYJ8"/>
<dbReference type="HOGENOM" id="CLU_070647_1_1_1"/>
<comment type="subcellular location">
    <subcellularLocation>
        <location evidence="1">Cell membrane</location>
        <topology evidence="1">Lipid-anchor</topology>
        <topology evidence="1">GPI-anchor</topology>
    </subcellularLocation>
</comment>
<keyword evidence="5" id="KW-0472">Membrane</keyword>
<evidence type="ECO:0000259" key="9">
    <source>
        <dbReference type="Pfam" id="PF20238"/>
    </source>
</evidence>
<dbReference type="EMBL" id="KL659622">
    <property type="protein sequence ID" value="KFA69033.1"/>
    <property type="molecule type" value="Genomic_DNA"/>
</dbReference>
<evidence type="ECO:0000313" key="10">
    <source>
        <dbReference type="EMBL" id="KFA69033.1"/>
    </source>
</evidence>
<feature type="region of interest" description="Disordered" evidence="8">
    <location>
        <begin position="187"/>
        <end position="229"/>
    </location>
</feature>
<evidence type="ECO:0000313" key="11">
    <source>
        <dbReference type="Proteomes" id="UP000028524"/>
    </source>
</evidence>
<dbReference type="CDD" id="cd21176">
    <property type="entry name" value="LPMO_auxiliary-like"/>
    <property type="match status" value="1"/>
</dbReference>
<keyword evidence="4" id="KW-0732">Signal</keyword>
<evidence type="ECO:0000256" key="3">
    <source>
        <dbReference type="ARBA" id="ARBA00022622"/>
    </source>
</evidence>
<keyword evidence="7" id="KW-0449">Lipoprotein</keyword>
<keyword evidence="6" id="KW-0325">Glycoprotein</keyword>
<dbReference type="PANTHER" id="PTHR34992">
    <property type="entry name" value="HYPHAL ANASTAMOSIS-7 PROTEIN"/>
    <property type="match status" value="1"/>
</dbReference>
<dbReference type="InterPro" id="IPR046530">
    <property type="entry name" value="BIM1-like_dom"/>
</dbReference>
<evidence type="ECO:0000256" key="1">
    <source>
        <dbReference type="ARBA" id="ARBA00004609"/>
    </source>
</evidence>
<accession>A0A084QYJ8</accession>
<evidence type="ECO:0000256" key="7">
    <source>
        <dbReference type="ARBA" id="ARBA00023288"/>
    </source>
</evidence>
<evidence type="ECO:0000256" key="8">
    <source>
        <dbReference type="SAM" id="MobiDB-lite"/>
    </source>
</evidence>
<dbReference type="GO" id="GO:0098552">
    <property type="term" value="C:side of membrane"/>
    <property type="evidence" value="ECO:0007669"/>
    <property type="project" value="UniProtKB-KW"/>
</dbReference>
<dbReference type="InterPro" id="IPR046936">
    <property type="entry name" value="BIM1-like"/>
</dbReference>
<name>A0A084QYJ8_STAC4</name>